<feature type="active site" description="Proton donor/acceptor" evidence="5">
    <location>
        <position position="124"/>
    </location>
</feature>
<protein>
    <recommendedName>
        <fullName evidence="2">phosphoglycerate mutase (2,3-diphosphoglycerate-dependent)</fullName>
        <ecNumber evidence="2">5.4.2.11</ecNumber>
    </recommendedName>
</protein>
<keyword evidence="3" id="KW-0324">Glycolysis</keyword>
<evidence type="ECO:0000256" key="5">
    <source>
        <dbReference type="PIRSR" id="PIRSR613078-1"/>
    </source>
</evidence>
<sequence>MPIDSALFDKYPKEKIEEALHLLTYKNVQPLPKDENPDFPIMYVFRHGQTTDNADFIFSGWRDSDLTEKGIQQAEVLSDKLKDKKIHMLVASDQIRAIKTMQIAISKNEMARNLEIIKDPRIKERSYGDLQGQSKLLMQLEDPELLLKYRRGYTNMPPNGESLEMVVKRVYDFLQEIMPKMVSFKMNVAVSCHGNSIRGIRKYFEKLTDKQTEDIETPLGQDYAAYSIK</sequence>
<organism evidence="8 9">
    <name type="scientific">candidate division WWE3 bacterium RIFOXYC1_FULL_39_7</name>
    <dbReference type="NCBI Taxonomy" id="1802643"/>
    <lineage>
        <taxon>Bacteria</taxon>
        <taxon>Katanobacteria</taxon>
    </lineage>
</organism>
<feature type="active site" description="Tele-phosphohistidine intermediate" evidence="5">
    <location>
        <position position="47"/>
    </location>
</feature>
<dbReference type="InterPro" id="IPR005952">
    <property type="entry name" value="Phosphogly_mut1"/>
</dbReference>
<dbReference type="InterPro" id="IPR013078">
    <property type="entry name" value="His_Pase_superF_clade-1"/>
</dbReference>
<dbReference type="InterPro" id="IPR001345">
    <property type="entry name" value="PG/BPGM_mutase_AS"/>
</dbReference>
<dbReference type="EMBL" id="MEWA01000018">
    <property type="protein sequence ID" value="OGC69744.1"/>
    <property type="molecule type" value="Genomic_DNA"/>
</dbReference>
<evidence type="ECO:0000256" key="6">
    <source>
        <dbReference type="PIRSR" id="PIRSR613078-2"/>
    </source>
</evidence>
<feature type="binding site" evidence="6">
    <location>
        <begin position="124"/>
        <end position="127"/>
    </location>
    <ligand>
        <name>substrate</name>
    </ligand>
</feature>
<evidence type="ECO:0000256" key="1">
    <source>
        <dbReference type="ARBA" id="ARBA00006717"/>
    </source>
</evidence>
<dbReference type="PROSITE" id="PS00175">
    <property type="entry name" value="PG_MUTASE"/>
    <property type="match status" value="1"/>
</dbReference>
<proteinExistence type="inferred from homology"/>
<dbReference type="Gene3D" id="3.40.50.1240">
    <property type="entry name" value="Phosphoglycerate mutase-like"/>
    <property type="match status" value="1"/>
</dbReference>
<evidence type="ECO:0000256" key="7">
    <source>
        <dbReference type="PIRSR" id="PIRSR613078-3"/>
    </source>
</evidence>
<keyword evidence="4" id="KW-0413">Isomerase</keyword>
<dbReference type="EC" id="5.4.2.11" evidence="2"/>
<feature type="site" description="Transition state stabilizer" evidence="7">
    <location>
        <position position="193"/>
    </location>
</feature>
<dbReference type="GO" id="GO:0006096">
    <property type="term" value="P:glycolytic process"/>
    <property type="evidence" value="ECO:0007669"/>
    <property type="project" value="UniProtKB-KW"/>
</dbReference>
<dbReference type="PANTHER" id="PTHR11931">
    <property type="entry name" value="PHOSPHOGLYCERATE MUTASE"/>
    <property type="match status" value="1"/>
</dbReference>
<dbReference type="CDD" id="cd07067">
    <property type="entry name" value="HP_PGM_like"/>
    <property type="match status" value="1"/>
</dbReference>
<feature type="binding site" evidence="6">
    <location>
        <begin position="194"/>
        <end position="195"/>
    </location>
    <ligand>
        <name>substrate</name>
    </ligand>
</feature>
<dbReference type="SUPFAM" id="SSF53254">
    <property type="entry name" value="Phosphoglycerate mutase-like"/>
    <property type="match status" value="1"/>
</dbReference>
<dbReference type="AlphaFoldDB" id="A0A1F4WJV8"/>
<comment type="caution">
    <text evidence="8">The sequence shown here is derived from an EMBL/GenBank/DDBJ whole genome shotgun (WGS) entry which is preliminary data.</text>
</comment>
<dbReference type="Pfam" id="PF00300">
    <property type="entry name" value="His_Phos_1"/>
    <property type="match status" value="1"/>
</dbReference>
<dbReference type="Proteomes" id="UP000179113">
    <property type="component" value="Unassembled WGS sequence"/>
</dbReference>
<accession>A0A1F4WJV8</accession>
<reference evidence="8 9" key="1">
    <citation type="journal article" date="2016" name="Nat. Commun.">
        <title>Thousands of microbial genomes shed light on interconnected biogeochemical processes in an aquifer system.</title>
        <authorList>
            <person name="Anantharaman K."/>
            <person name="Brown C.T."/>
            <person name="Hug L.A."/>
            <person name="Sharon I."/>
            <person name="Castelle C.J."/>
            <person name="Probst A.J."/>
            <person name="Thomas B.C."/>
            <person name="Singh A."/>
            <person name="Wilkins M.J."/>
            <person name="Karaoz U."/>
            <person name="Brodie E.L."/>
            <person name="Williams K.H."/>
            <person name="Hubbard S.S."/>
            <person name="Banfield J.F."/>
        </authorList>
    </citation>
    <scope>NUCLEOTIDE SEQUENCE [LARGE SCALE GENOMIC DNA]</scope>
</reference>
<gene>
    <name evidence="8" type="ORF">A2415_04680</name>
</gene>
<evidence type="ECO:0000256" key="2">
    <source>
        <dbReference type="ARBA" id="ARBA00012028"/>
    </source>
</evidence>
<feature type="binding site" evidence="6">
    <location>
        <position position="135"/>
    </location>
    <ligand>
        <name>substrate</name>
    </ligand>
</feature>
<feature type="binding site" evidence="6">
    <location>
        <position position="96"/>
    </location>
    <ligand>
        <name>substrate</name>
    </ligand>
</feature>
<name>A0A1F4WJV8_UNCKA</name>
<feature type="binding site" evidence="6">
    <location>
        <begin position="46"/>
        <end position="53"/>
    </location>
    <ligand>
        <name>substrate</name>
    </ligand>
</feature>
<comment type="similarity">
    <text evidence="1">Belongs to the phosphoglycerate mutase family. BPG-dependent PGAM subfamily.</text>
</comment>
<evidence type="ECO:0000313" key="9">
    <source>
        <dbReference type="Proteomes" id="UP000179113"/>
    </source>
</evidence>
<dbReference type="GO" id="GO:0004619">
    <property type="term" value="F:phosphoglycerate mutase activity"/>
    <property type="evidence" value="ECO:0007669"/>
    <property type="project" value="UniProtKB-EC"/>
</dbReference>
<evidence type="ECO:0000256" key="3">
    <source>
        <dbReference type="ARBA" id="ARBA00023152"/>
    </source>
</evidence>
<evidence type="ECO:0000256" key="4">
    <source>
        <dbReference type="ARBA" id="ARBA00023235"/>
    </source>
</evidence>
<dbReference type="SMART" id="SM00855">
    <property type="entry name" value="PGAM"/>
    <property type="match status" value="1"/>
</dbReference>
<feature type="binding site" evidence="6">
    <location>
        <begin position="150"/>
        <end position="151"/>
    </location>
    <ligand>
        <name>substrate</name>
    </ligand>
</feature>
<dbReference type="InterPro" id="IPR029033">
    <property type="entry name" value="His_PPase_superfam"/>
</dbReference>
<evidence type="ECO:0000313" key="8">
    <source>
        <dbReference type="EMBL" id="OGC69744.1"/>
    </source>
</evidence>